<dbReference type="EMBL" id="VFRR01000004">
    <property type="protein sequence ID" value="TPE54744.1"/>
    <property type="molecule type" value="Genomic_DNA"/>
</dbReference>
<evidence type="ECO:0000259" key="1">
    <source>
        <dbReference type="SMART" id="SM00481"/>
    </source>
</evidence>
<feature type="domain" description="Polymerase/histidinol phosphatase N-terminal" evidence="1">
    <location>
        <begin position="7"/>
        <end position="71"/>
    </location>
</feature>
<reference evidence="2 3" key="1">
    <citation type="submission" date="2019-06" db="EMBL/GenBank/DDBJ databases">
        <title>A novel bacterium of genus Marinomonas, isolated from coastal sand.</title>
        <authorList>
            <person name="Huang H."/>
            <person name="Mo K."/>
            <person name="Hu Y."/>
        </authorList>
    </citation>
    <scope>NUCLEOTIDE SEQUENCE [LARGE SCALE GENOMIC DNA]</scope>
    <source>
        <strain evidence="2 3">HB171799</strain>
    </source>
</reference>
<dbReference type="InterPro" id="IPR052018">
    <property type="entry name" value="PHP_domain"/>
</dbReference>
<dbReference type="InterPro" id="IPR004013">
    <property type="entry name" value="PHP_dom"/>
</dbReference>
<dbReference type="GO" id="GO:0035312">
    <property type="term" value="F:5'-3' DNA exonuclease activity"/>
    <property type="evidence" value="ECO:0007669"/>
    <property type="project" value="TreeGrafter"/>
</dbReference>
<evidence type="ECO:0000313" key="2">
    <source>
        <dbReference type="EMBL" id="TPE54744.1"/>
    </source>
</evidence>
<dbReference type="Proteomes" id="UP000315901">
    <property type="component" value="Unassembled WGS sequence"/>
</dbReference>
<dbReference type="PANTHER" id="PTHR42924:SF3">
    <property type="entry name" value="POLYMERASE_HISTIDINOL PHOSPHATASE N-TERMINAL DOMAIN-CONTAINING PROTEIN"/>
    <property type="match status" value="1"/>
</dbReference>
<evidence type="ECO:0000313" key="3">
    <source>
        <dbReference type="Proteomes" id="UP000315901"/>
    </source>
</evidence>
<dbReference type="RefSeq" id="WP_140587323.1">
    <property type="nucleotide sequence ID" value="NZ_VFRR01000004.1"/>
</dbReference>
<comment type="caution">
    <text evidence="2">The sequence shown here is derived from an EMBL/GenBank/DDBJ whole genome shotgun (WGS) entry which is preliminary data.</text>
</comment>
<dbReference type="Pfam" id="PF02811">
    <property type="entry name" value="PHP"/>
    <property type="match status" value="1"/>
</dbReference>
<dbReference type="InterPro" id="IPR016195">
    <property type="entry name" value="Pol/histidinol_Pase-like"/>
</dbReference>
<sequence>MDRYQGVDLHTHSTASDGRLTPTELVELAESQGVSWLALTDHDTLAGLEEAQGAALGKLNLINGVELSVAWGKFPLHIVLLGDVLNHSGVQSWVQHNQLVRLQRAERINVMLQKQGLPDLLPLALEKASGAQLGRPHFAQAMVELRLVKDMNRAFDLYLSNKRLGALRDVWPDINEVLPTLAGVDVILAHPKRYPLTATKLRSLLADFKTAGGTAVEIVSGNERPEHVRYMERLAQDFAFQVSVGSDYHGPFGPWSQVGKYTQVKLDNLVPVWEKWQ</sequence>
<dbReference type="PANTHER" id="PTHR42924">
    <property type="entry name" value="EXONUCLEASE"/>
    <property type="match status" value="1"/>
</dbReference>
<dbReference type="AlphaFoldDB" id="A0A501X2Q7"/>
<dbReference type="OrthoDB" id="9804333at2"/>
<dbReference type="SMART" id="SM00481">
    <property type="entry name" value="POLIIIAc"/>
    <property type="match status" value="1"/>
</dbReference>
<name>A0A501X2Q7_9GAMM</name>
<proteinExistence type="predicted"/>
<gene>
    <name evidence="2" type="ORF">FJM67_03690</name>
</gene>
<keyword evidence="3" id="KW-1185">Reference proteome</keyword>
<accession>A0A501X2Q7</accession>
<dbReference type="GO" id="GO:0004534">
    <property type="term" value="F:5'-3' RNA exonuclease activity"/>
    <property type="evidence" value="ECO:0007669"/>
    <property type="project" value="TreeGrafter"/>
</dbReference>
<dbReference type="InterPro" id="IPR003141">
    <property type="entry name" value="Pol/His_phosphatase_N"/>
</dbReference>
<organism evidence="2 3">
    <name type="scientific">Maribrevibacterium harenarium</name>
    <dbReference type="NCBI Taxonomy" id="2589817"/>
    <lineage>
        <taxon>Bacteria</taxon>
        <taxon>Pseudomonadati</taxon>
        <taxon>Pseudomonadota</taxon>
        <taxon>Gammaproteobacteria</taxon>
        <taxon>Oceanospirillales</taxon>
        <taxon>Oceanospirillaceae</taxon>
        <taxon>Maribrevibacterium</taxon>
    </lineage>
</organism>
<dbReference type="CDD" id="cd07438">
    <property type="entry name" value="PHP_HisPPase_AMP"/>
    <property type="match status" value="1"/>
</dbReference>
<dbReference type="Gene3D" id="3.20.20.140">
    <property type="entry name" value="Metal-dependent hydrolases"/>
    <property type="match status" value="1"/>
</dbReference>
<dbReference type="Gene3D" id="1.10.150.650">
    <property type="match status" value="1"/>
</dbReference>
<protein>
    <submittedName>
        <fullName evidence="2">PHP domain-containing protein</fullName>
    </submittedName>
</protein>
<dbReference type="SUPFAM" id="SSF89550">
    <property type="entry name" value="PHP domain-like"/>
    <property type="match status" value="1"/>
</dbReference>